<evidence type="ECO:0000313" key="1">
    <source>
        <dbReference type="EMBL" id="KIJ35110.1"/>
    </source>
</evidence>
<name>A0A0C9VC52_SPHS4</name>
<sequence>MIRHLSLLDYEYSFFNSVREHLPRYFQNCPLDSSVQIFESPTSANILESLPMAIKAKTTLKQFSWHYIINAPVDLSKCIYPALQYVPPLRLDVAVHDEASDVVHLLRGVYPASITHLVPVSLQLWTASSQITHPSSTYI</sequence>
<reference evidence="1 2" key="1">
    <citation type="submission" date="2014-06" db="EMBL/GenBank/DDBJ databases">
        <title>Evolutionary Origins and Diversification of the Mycorrhizal Mutualists.</title>
        <authorList>
            <consortium name="DOE Joint Genome Institute"/>
            <consortium name="Mycorrhizal Genomics Consortium"/>
            <person name="Kohler A."/>
            <person name="Kuo A."/>
            <person name="Nagy L.G."/>
            <person name="Floudas D."/>
            <person name="Copeland A."/>
            <person name="Barry K.W."/>
            <person name="Cichocki N."/>
            <person name="Veneault-Fourrey C."/>
            <person name="LaButti K."/>
            <person name="Lindquist E.A."/>
            <person name="Lipzen A."/>
            <person name="Lundell T."/>
            <person name="Morin E."/>
            <person name="Murat C."/>
            <person name="Riley R."/>
            <person name="Ohm R."/>
            <person name="Sun H."/>
            <person name="Tunlid A."/>
            <person name="Henrissat B."/>
            <person name="Grigoriev I.V."/>
            <person name="Hibbett D.S."/>
            <person name="Martin F."/>
        </authorList>
    </citation>
    <scope>NUCLEOTIDE SEQUENCE [LARGE SCALE GENOMIC DNA]</scope>
    <source>
        <strain evidence="1 2">SS14</strain>
    </source>
</reference>
<organism evidence="1 2">
    <name type="scientific">Sphaerobolus stellatus (strain SS14)</name>
    <dbReference type="NCBI Taxonomy" id="990650"/>
    <lineage>
        <taxon>Eukaryota</taxon>
        <taxon>Fungi</taxon>
        <taxon>Dikarya</taxon>
        <taxon>Basidiomycota</taxon>
        <taxon>Agaricomycotina</taxon>
        <taxon>Agaricomycetes</taxon>
        <taxon>Phallomycetidae</taxon>
        <taxon>Geastrales</taxon>
        <taxon>Sphaerobolaceae</taxon>
        <taxon>Sphaerobolus</taxon>
    </lineage>
</organism>
<dbReference type="AlphaFoldDB" id="A0A0C9VC52"/>
<dbReference type="HOGENOM" id="CLU_1846356_0_0_1"/>
<proteinExistence type="predicted"/>
<dbReference type="Proteomes" id="UP000054279">
    <property type="component" value="Unassembled WGS sequence"/>
</dbReference>
<gene>
    <name evidence="1" type="ORF">M422DRAFT_34810</name>
</gene>
<protein>
    <submittedName>
        <fullName evidence="1">Unplaced genomic scaffold SPHSTscaffold_117, whole genome shotgun sequence</fullName>
    </submittedName>
</protein>
<keyword evidence="2" id="KW-1185">Reference proteome</keyword>
<accession>A0A0C9VC52</accession>
<evidence type="ECO:0000313" key="2">
    <source>
        <dbReference type="Proteomes" id="UP000054279"/>
    </source>
</evidence>
<dbReference type="EMBL" id="KN837192">
    <property type="protein sequence ID" value="KIJ35110.1"/>
    <property type="molecule type" value="Genomic_DNA"/>
</dbReference>